<accession>A0A1E5VKK6</accession>
<dbReference type="EMBL" id="LWDX02036739">
    <property type="protein sequence ID" value="OEL25660.1"/>
    <property type="molecule type" value="Genomic_DNA"/>
</dbReference>
<dbReference type="Pfam" id="PF03226">
    <property type="entry name" value="Yippee-Mis18"/>
    <property type="match status" value="1"/>
</dbReference>
<dbReference type="InterPro" id="IPR034751">
    <property type="entry name" value="Yippee"/>
</dbReference>
<keyword evidence="2" id="KW-0479">Metal-binding</keyword>
<dbReference type="PANTHER" id="PTHR13848">
    <property type="entry name" value="PROTEIN YIPPEE-LIKE CG15309-RELATED"/>
    <property type="match status" value="1"/>
</dbReference>
<gene>
    <name evidence="6" type="ORF">BAE44_0013320</name>
</gene>
<name>A0A1E5VKK6_9POAL</name>
<feature type="region of interest" description="Disordered" evidence="4">
    <location>
        <begin position="118"/>
        <end position="169"/>
    </location>
</feature>
<evidence type="ECO:0000256" key="1">
    <source>
        <dbReference type="ARBA" id="ARBA00005613"/>
    </source>
</evidence>
<dbReference type="OrthoDB" id="6407410at2759"/>
<evidence type="ECO:0000256" key="2">
    <source>
        <dbReference type="ARBA" id="ARBA00022723"/>
    </source>
</evidence>
<feature type="compositionally biased region" description="Low complexity" evidence="4">
    <location>
        <begin position="124"/>
        <end position="136"/>
    </location>
</feature>
<comment type="similarity">
    <text evidence="1">Belongs to the yippee family.</text>
</comment>
<keyword evidence="7" id="KW-1185">Reference proteome</keyword>
<evidence type="ECO:0000313" key="6">
    <source>
        <dbReference type="EMBL" id="OEL25660.1"/>
    </source>
</evidence>
<evidence type="ECO:0000256" key="3">
    <source>
        <dbReference type="ARBA" id="ARBA00022833"/>
    </source>
</evidence>
<dbReference type="InterPro" id="IPR039058">
    <property type="entry name" value="Yippee_fam"/>
</dbReference>
<evidence type="ECO:0000259" key="5">
    <source>
        <dbReference type="PROSITE" id="PS51792"/>
    </source>
</evidence>
<proteinExistence type="inferred from homology"/>
<evidence type="ECO:0000256" key="4">
    <source>
        <dbReference type="SAM" id="MobiDB-lite"/>
    </source>
</evidence>
<dbReference type="Proteomes" id="UP000095767">
    <property type="component" value="Unassembled WGS sequence"/>
</dbReference>
<sequence length="169" mass="18331">MGRLLLVSLPPATDGGVIYRCKHCGTHLAYATDIISRTFRCKNGKAYLLEKMVNVNAAAGERDDRMMTTGLHTVCDILCVACGSVLGWKYLAAFNKTQRYKEGKFIMDRTKVLSGNLGGPLVVGQQQQQQQSHSHSSGGGDGDEQTSDSDDEEDDDSSSDHQDIAAMSL</sequence>
<dbReference type="AlphaFoldDB" id="A0A1E5VKK6"/>
<feature type="compositionally biased region" description="Acidic residues" evidence="4">
    <location>
        <begin position="141"/>
        <end position="157"/>
    </location>
</feature>
<reference evidence="6 7" key="1">
    <citation type="submission" date="2016-09" db="EMBL/GenBank/DDBJ databases">
        <title>The draft genome of Dichanthelium oligosanthes: A C3 panicoid grass species.</title>
        <authorList>
            <person name="Studer A.J."/>
            <person name="Schnable J.C."/>
            <person name="Brutnell T.P."/>
        </authorList>
    </citation>
    <scope>NUCLEOTIDE SEQUENCE [LARGE SCALE GENOMIC DNA]</scope>
    <source>
        <strain evidence="7">cv. Kellogg 1175</strain>
        <tissue evidence="6">Leaf</tissue>
    </source>
</reference>
<dbReference type="STRING" id="888268.A0A1E5VKK6"/>
<keyword evidence="3" id="KW-0862">Zinc</keyword>
<dbReference type="PROSITE" id="PS51792">
    <property type="entry name" value="YIPPEE"/>
    <property type="match status" value="1"/>
</dbReference>
<protein>
    <submittedName>
        <fullName evidence="6">Protein yippee-like</fullName>
    </submittedName>
</protein>
<comment type="caution">
    <text evidence="6">The sequence shown here is derived from an EMBL/GenBank/DDBJ whole genome shotgun (WGS) entry which is preliminary data.</text>
</comment>
<dbReference type="InterPro" id="IPR004910">
    <property type="entry name" value="Yippee/Mis18/Cereblon"/>
</dbReference>
<feature type="domain" description="Yippee" evidence="5">
    <location>
        <begin position="17"/>
        <end position="116"/>
    </location>
</feature>
<organism evidence="6 7">
    <name type="scientific">Dichanthelium oligosanthes</name>
    <dbReference type="NCBI Taxonomy" id="888268"/>
    <lineage>
        <taxon>Eukaryota</taxon>
        <taxon>Viridiplantae</taxon>
        <taxon>Streptophyta</taxon>
        <taxon>Embryophyta</taxon>
        <taxon>Tracheophyta</taxon>
        <taxon>Spermatophyta</taxon>
        <taxon>Magnoliopsida</taxon>
        <taxon>Liliopsida</taxon>
        <taxon>Poales</taxon>
        <taxon>Poaceae</taxon>
        <taxon>PACMAD clade</taxon>
        <taxon>Panicoideae</taxon>
        <taxon>Panicodae</taxon>
        <taxon>Paniceae</taxon>
        <taxon>Dichantheliinae</taxon>
        <taxon>Dichanthelium</taxon>
    </lineage>
</organism>
<evidence type="ECO:0000313" key="7">
    <source>
        <dbReference type="Proteomes" id="UP000095767"/>
    </source>
</evidence>
<dbReference type="GO" id="GO:0046872">
    <property type="term" value="F:metal ion binding"/>
    <property type="evidence" value="ECO:0007669"/>
    <property type="project" value="UniProtKB-KW"/>
</dbReference>